<dbReference type="EMBL" id="BJYK01000004">
    <property type="protein sequence ID" value="GEN79846.1"/>
    <property type="molecule type" value="Genomic_DNA"/>
</dbReference>
<dbReference type="InterPro" id="IPR006311">
    <property type="entry name" value="TAT_signal"/>
</dbReference>
<keyword evidence="4" id="KW-1185">Reference proteome</keyword>
<keyword evidence="1" id="KW-0732">Signal</keyword>
<dbReference type="PROSITE" id="PS51318">
    <property type="entry name" value="TAT"/>
    <property type="match status" value="1"/>
</dbReference>
<dbReference type="Gene3D" id="2.160.20.10">
    <property type="entry name" value="Single-stranded right-handed beta-helix, Pectin lyase-like"/>
    <property type="match status" value="1"/>
</dbReference>
<name>A0A511YXH7_9CELL</name>
<dbReference type="AlphaFoldDB" id="A0A511YXH7"/>
<gene>
    <name evidence="3" type="ORF">AFE02nite_15800</name>
</gene>
<dbReference type="Pfam" id="PF13229">
    <property type="entry name" value="Beta_helix"/>
    <property type="match status" value="1"/>
</dbReference>
<dbReference type="InterPro" id="IPR012334">
    <property type="entry name" value="Pectin_lyas_fold"/>
</dbReference>
<accession>A0A511YXH7</accession>
<dbReference type="SUPFAM" id="SSF51126">
    <property type="entry name" value="Pectin lyase-like"/>
    <property type="match status" value="1"/>
</dbReference>
<dbReference type="OrthoDB" id="4824168at2"/>
<feature type="domain" description="Right handed beta helix" evidence="2">
    <location>
        <begin position="146"/>
        <end position="273"/>
    </location>
</feature>
<comment type="caution">
    <text evidence="3">The sequence shown here is derived from an EMBL/GenBank/DDBJ whole genome shotgun (WGS) entry which is preliminary data.</text>
</comment>
<dbReference type="InterPro" id="IPR006626">
    <property type="entry name" value="PbH1"/>
</dbReference>
<feature type="signal peptide" evidence="1">
    <location>
        <begin position="1"/>
        <end position="34"/>
    </location>
</feature>
<proteinExistence type="predicted"/>
<evidence type="ECO:0000313" key="4">
    <source>
        <dbReference type="Proteomes" id="UP000321484"/>
    </source>
</evidence>
<organism evidence="3 4">
    <name type="scientific">Actinotalea fermentans</name>
    <dbReference type="NCBI Taxonomy" id="43671"/>
    <lineage>
        <taxon>Bacteria</taxon>
        <taxon>Bacillati</taxon>
        <taxon>Actinomycetota</taxon>
        <taxon>Actinomycetes</taxon>
        <taxon>Micrococcales</taxon>
        <taxon>Cellulomonadaceae</taxon>
        <taxon>Actinotalea</taxon>
    </lineage>
</organism>
<protein>
    <recommendedName>
        <fullName evidence="2">Right handed beta helix domain-containing protein</fullName>
    </recommendedName>
</protein>
<reference evidence="3 4" key="1">
    <citation type="submission" date="2019-07" db="EMBL/GenBank/DDBJ databases">
        <title>Whole genome shotgun sequence of Actinotalea fermentans NBRC 105374.</title>
        <authorList>
            <person name="Hosoyama A."/>
            <person name="Uohara A."/>
            <person name="Ohji S."/>
            <person name="Ichikawa N."/>
        </authorList>
    </citation>
    <scope>NUCLEOTIDE SEQUENCE [LARGE SCALE GENOMIC DNA]</scope>
    <source>
        <strain evidence="3 4">NBRC 105374</strain>
    </source>
</reference>
<evidence type="ECO:0000256" key="1">
    <source>
        <dbReference type="SAM" id="SignalP"/>
    </source>
</evidence>
<evidence type="ECO:0000313" key="3">
    <source>
        <dbReference type="EMBL" id="GEN79846.1"/>
    </source>
</evidence>
<dbReference type="RefSeq" id="WP_034247658.1">
    <property type="nucleotide sequence ID" value="NZ_BJYK01000004.1"/>
</dbReference>
<feature type="chain" id="PRO_5022122008" description="Right handed beta helix domain-containing protein" evidence="1">
    <location>
        <begin position="35"/>
        <end position="353"/>
    </location>
</feature>
<dbReference type="InterPro" id="IPR039448">
    <property type="entry name" value="Beta_helix"/>
</dbReference>
<dbReference type="SMART" id="SM00710">
    <property type="entry name" value="PbH1"/>
    <property type="match status" value="4"/>
</dbReference>
<dbReference type="InterPro" id="IPR011050">
    <property type="entry name" value="Pectin_lyase_fold/virulence"/>
</dbReference>
<evidence type="ECO:0000259" key="2">
    <source>
        <dbReference type="Pfam" id="PF13229"/>
    </source>
</evidence>
<sequence length="353" mass="35701">MARRAPTTTHRRAQLAAAAALALIATLAAAPAQARPADCGLTVTSSYTLRSDLRCSGTAINVQVGPGQTITLDLGRRSVVGDGTGTGVRVTSTGGGAVVVRNGQVRGFQTAVGGDGTLDLTLKDLTVRGVREWLGAGPLYPGTLSVERSTFVDAGVGGGNVESRTVVRRSHFVRSGVDSTAQTYTDVYDSTFIGGGVTTGLAANVVAERNTFLRCDVGVDARDSWPASPTLVRGNRFIDCRTGVELNVAAPGSGANGVRVERNQFLGNAEEGLVFSVLGSFGRVDVVGNRAVGNGGTGIVGTGAGVATLTRNTAYRNGGYGIEVSGVVDGGGNAAAANASTPQCIGVGCATGR</sequence>
<dbReference type="Proteomes" id="UP000321484">
    <property type="component" value="Unassembled WGS sequence"/>
</dbReference>